<dbReference type="Pfam" id="PF19269">
    <property type="entry name" value="Anticodon_2"/>
    <property type="match status" value="1"/>
</dbReference>
<dbReference type="Gene3D" id="3.50.40.10">
    <property type="entry name" value="Phenylalanyl-trna Synthetase, Chain B, domain 3"/>
    <property type="match status" value="1"/>
</dbReference>
<dbReference type="InterPro" id="IPR042078">
    <property type="entry name" value="Lys-tRNA-ligase_SC_fold"/>
</dbReference>
<dbReference type="EMBL" id="LCFD01000002">
    <property type="protein sequence ID" value="KKS87322.1"/>
    <property type="molecule type" value="Genomic_DNA"/>
</dbReference>
<evidence type="ECO:0000256" key="5">
    <source>
        <dbReference type="ARBA" id="ARBA00022741"/>
    </source>
</evidence>
<dbReference type="Gene3D" id="1.10.10.770">
    <property type="match status" value="1"/>
</dbReference>
<comment type="catalytic activity">
    <reaction evidence="9 10">
        <text>tRNA(Lys) + L-lysine + ATP = L-lysyl-tRNA(Lys) + AMP + diphosphate</text>
        <dbReference type="Rhea" id="RHEA:20792"/>
        <dbReference type="Rhea" id="RHEA-COMP:9696"/>
        <dbReference type="Rhea" id="RHEA-COMP:9697"/>
        <dbReference type="ChEBI" id="CHEBI:30616"/>
        <dbReference type="ChEBI" id="CHEBI:32551"/>
        <dbReference type="ChEBI" id="CHEBI:33019"/>
        <dbReference type="ChEBI" id="CHEBI:78442"/>
        <dbReference type="ChEBI" id="CHEBI:78529"/>
        <dbReference type="ChEBI" id="CHEBI:456215"/>
        <dbReference type="EC" id="6.1.1.6"/>
    </reaction>
</comment>
<dbReference type="SUPFAM" id="SSF52374">
    <property type="entry name" value="Nucleotidylyl transferase"/>
    <property type="match status" value="1"/>
</dbReference>
<keyword evidence="7 10" id="KW-0648">Protein biosynthesis</keyword>
<dbReference type="Pfam" id="PF01921">
    <property type="entry name" value="tRNA-synt_1f"/>
    <property type="match status" value="1"/>
</dbReference>
<dbReference type="InterPro" id="IPR005146">
    <property type="entry name" value="B3/B4_tRNA-bd"/>
</dbReference>
<evidence type="ECO:0000256" key="6">
    <source>
        <dbReference type="ARBA" id="ARBA00022840"/>
    </source>
</evidence>
<dbReference type="GO" id="GO:0004824">
    <property type="term" value="F:lysine-tRNA ligase activity"/>
    <property type="evidence" value="ECO:0007669"/>
    <property type="project" value="UniProtKB-UniRule"/>
</dbReference>
<protein>
    <recommendedName>
        <fullName evidence="10">Lysine--tRNA ligase</fullName>
        <ecNumber evidence="10">6.1.1.6</ecNumber>
    </recommendedName>
    <alternativeName>
        <fullName evidence="10">Lysyl-tRNA synthetase</fullName>
        <shortName evidence="10">LysRS</shortName>
    </alternativeName>
</protein>
<dbReference type="STRING" id="1618446.UV61_C0002G0043"/>
<comment type="similarity">
    <text evidence="2 10">Belongs to the class-I aminoacyl-tRNA synthetase family.</text>
</comment>
<dbReference type="Gene3D" id="1.10.10.350">
    <property type="match status" value="1"/>
</dbReference>
<dbReference type="InterPro" id="IPR020751">
    <property type="entry name" value="aa-tRNA-synth_I_codon-bd_sub2"/>
</dbReference>
<feature type="short sequence motif" description="'KMSKS' region" evidence="10">
    <location>
        <begin position="296"/>
        <end position="300"/>
    </location>
</feature>
<evidence type="ECO:0000313" key="12">
    <source>
        <dbReference type="EMBL" id="KKS87322.1"/>
    </source>
</evidence>
<dbReference type="InterPro" id="IPR002904">
    <property type="entry name" value="Lys-tRNA-ligase"/>
</dbReference>
<evidence type="ECO:0000259" key="11">
    <source>
        <dbReference type="SMART" id="SM00873"/>
    </source>
</evidence>
<comment type="caution">
    <text evidence="10">Lacks conserved residue(s) required for the propagation of feature annotation.</text>
</comment>
<evidence type="ECO:0000256" key="7">
    <source>
        <dbReference type="ARBA" id="ARBA00022917"/>
    </source>
</evidence>
<keyword evidence="5 10" id="KW-0547">Nucleotide-binding</keyword>
<evidence type="ECO:0000256" key="2">
    <source>
        <dbReference type="ARBA" id="ARBA00005594"/>
    </source>
</evidence>
<dbReference type="SUPFAM" id="SSF56037">
    <property type="entry name" value="PheT/TilS domain"/>
    <property type="match status" value="1"/>
</dbReference>
<organism evidence="12 13">
    <name type="scientific">Candidatus Gottesmanbacteria bacterium GW2011_GWB1_43_11</name>
    <dbReference type="NCBI Taxonomy" id="1618446"/>
    <lineage>
        <taxon>Bacteria</taxon>
        <taxon>Candidatus Gottesmaniibacteriota</taxon>
    </lineage>
</organism>
<sequence length="758" mass="86299">MVLRYNSIKPMFWADRIAKTIIDSGKYKPYWVDDMKTPSGRIHVGSLRGVIIHDLVYKALLDAGNSATFTYVFEDQDPMDALPHYLDANKWSQYLGQPLFTIPSPDDKAPSFAHFYANEFQEVFNKIGATPQILWSGDLYRSGRMNEGIKTCLDKVAIIREIYNETYKKRMADDWYPFQVMCPKCQKESTTRVTHWDGKEVTFACKVDAVEWTRGCGFKGKISPFSGGGEYHGKLSWKVEWPVKWMVIGVTVEGAGKDHMSAGGSHDIAKLICDRVLHFPVPYPVAYEFFLIGGKKMSSSKGLGSSSKEVSEILPPYLLRFLFTRTDFNQTIDFDPVVNMYIPDLFDEYDRCWQAYIENGDENLARAFILAQISKVPDKEKIFIPRFKDVANYIEHPNVDLKQKFAEIKGSVLTVAEEKILAEREQYARIWIGKYAPPEYKMQMVKKLPEQVGHLTDEQKKYLAKIVSLIEVDMTADKLQLALYNLAKESQLETKQAFAAIYTAFIGSTHGPRAAWFLLQYPKEQVIERLKEASVDSGLASPTGRRTTFARMTTNSTVPITQRPDLFSISDDIKIKYPSISVGIALIKNVHIAKTNPQLELEKKELLVTLQALTTEQLGKYPEVVSYRKLYKEMGIDWHSRRPSPEALLRRVVLGKGLYTVNTCVDAYNLVVMKHRVSVGAFDADNIKFPTVLRFAGEGDQILLLGDSEPTKYHSSEITYYDGEGGYNIDFNFRDAQRTKVTEKTKNLWINVDGVFDS</sequence>
<keyword evidence="4 10" id="KW-0436">Ligase</keyword>
<evidence type="ECO:0000256" key="1">
    <source>
        <dbReference type="ARBA" id="ARBA00004496"/>
    </source>
</evidence>
<name>A0A0G1CPB4_9BACT</name>
<dbReference type="PANTHER" id="PTHR37940:SF1">
    <property type="entry name" value="LYSINE--TRNA LIGASE"/>
    <property type="match status" value="1"/>
</dbReference>
<dbReference type="AlphaFoldDB" id="A0A0G1CPB4"/>
<evidence type="ECO:0000256" key="10">
    <source>
        <dbReference type="HAMAP-Rule" id="MF_00177"/>
    </source>
</evidence>
<dbReference type="EC" id="6.1.1.6" evidence="10"/>
<dbReference type="NCBIfam" id="TIGR00467">
    <property type="entry name" value="lysS_arch"/>
    <property type="match status" value="1"/>
</dbReference>
<dbReference type="Pfam" id="PF03483">
    <property type="entry name" value="B3_4"/>
    <property type="match status" value="1"/>
</dbReference>
<comment type="caution">
    <text evidence="12">The sequence shown here is derived from an EMBL/GenBank/DDBJ whole genome shotgun (WGS) entry which is preliminary data.</text>
</comment>
<reference evidence="12 13" key="1">
    <citation type="journal article" date="2015" name="Nature">
        <title>rRNA introns, odd ribosomes, and small enigmatic genomes across a large radiation of phyla.</title>
        <authorList>
            <person name="Brown C.T."/>
            <person name="Hug L.A."/>
            <person name="Thomas B.C."/>
            <person name="Sharon I."/>
            <person name="Castelle C.J."/>
            <person name="Singh A."/>
            <person name="Wilkins M.J."/>
            <person name="Williams K.H."/>
            <person name="Banfield J.F."/>
        </authorList>
    </citation>
    <scope>NUCLEOTIDE SEQUENCE [LARGE SCALE GENOMIC DNA]</scope>
</reference>
<feature type="short sequence motif" description="'HIGH' region" evidence="10">
    <location>
        <begin position="38"/>
        <end position="46"/>
    </location>
</feature>
<dbReference type="InterPro" id="IPR020825">
    <property type="entry name" value="Phe-tRNA_synthase-like_B3/B4"/>
</dbReference>
<dbReference type="GO" id="GO:0004826">
    <property type="term" value="F:phenylalanine-tRNA ligase activity"/>
    <property type="evidence" value="ECO:0007669"/>
    <property type="project" value="InterPro"/>
</dbReference>
<evidence type="ECO:0000256" key="4">
    <source>
        <dbReference type="ARBA" id="ARBA00022598"/>
    </source>
</evidence>
<dbReference type="InterPro" id="IPR008925">
    <property type="entry name" value="aa_tRNA-synth_I_cd-bd_sf"/>
</dbReference>
<dbReference type="InterPro" id="IPR045462">
    <property type="entry name" value="aa-tRNA-synth_I_cd-bd"/>
</dbReference>
<evidence type="ECO:0000256" key="8">
    <source>
        <dbReference type="ARBA" id="ARBA00023146"/>
    </source>
</evidence>
<dbReference type="GO" id="GO:0000049">
    <property type="term" value="F:tRNA binding"/>
    <property type="evidence" value="ECO:0007669"/>
    <property type="project" value="InterPro"/>
</dbReference>
<evidence type="ECO:0000313" key="13">
    <source>
        <dbReference type="Proteomes" id="UP000034050"/>
    </source>
</evidence>
<dbReference type="SUPFAM" id="SSF48163">
    <property type="entry name" value="An anticodon-binding domain of class I aminoacyl-tRNA synthetases"/>
    <property type="match status" value="1"/>
</dbReference>
<accession>A0A0G1CPB4</accession>
<keyword evidence="8 10" id="KW-0030">Aminoacyl-tRNA synthetase</keyword>
<gene>
    <name evidence="10" type="primary">lysS</name>
    <name evidence="12" type="ORF">UV61_C0002G0043</name>
</gene>
<dbReference type="PANTHER" id="PTHR37940">
    <property type="entry name" value="LYSINE--TRNA LIGASE"/>
    <property type="match status" value="1"/>
</dbReference>
<proteinExistence type="inferred from homology"/>
<dbReference type="GO" id="GO:0006430">
    <property type="term" value="P:lysyl-tRNA aminoacylation"/>
    <property type="evidence" value="ECO:0007669"/>
    <property type="project" value="UniProtKB-UniRule"/>
</dbReference>
<comment type="subcellular location">
    <subcellularLocation>
        <location evidence="1 10">Cytoplasm</location>
    </subcellularLocation>
</comment>
<dbReference type="Gene3D" id="6.10.20.10">
    <property type="entry name" value="Lysine tRNA ligase, stem contact fold domain"/>
    <property type="match status" value="1"/>
</dbReference>
<dbReference type="HAMAP" id="MF_00177">
    <property type="entry name" value="Lys_tRNA_synth_class1"/>
    <property type="match status" value="1"/>
</dbReference>
<dbReference type="Proteomes" id="UP000034050">
    <property type="component" value="Unassembled WGS sequence"/>
</dbReference>
<keyword evidence="3 10" id="KW-0963">Cytoplasm</keyword>
<dbReference type="GO" id="GO:0005737">
    <property type="term" value="C:cytoplasm"/>
    <property type="evidence" value="ECO:0007669"/>
    <property type="project" value="UniProtKB-SubCell"/>
</dbReference>
<feature type="domain" description="B3/B4 tRNA-binding" evidence="11">
    <location>
        <begin position="626"/>
        <end position="757"/>
    </location>
</feature>
<evidence type="ECO:0000256" key="3">
    <source>
        <dbReference type="ARBA" id="ARBA00022490"/>
    </source>
</evidence>
<dbReference type="Gene3D" id="3.40.50.620">
    <property type="entry name" value="HUPs"/>
    <property type="match status" value="2"/>
</dbReference>
<dbReference type="SMART" id="SM00873">
    <property type="entry name" value="B3_4"/>
    <property type="match status" value="1"/>
</dbReference>
<keyword evidence="6 10" id="KW-0067">ATP-binding</keyword>
<evidence type="ECO:0000256" key="9">
    <source>
        <dbReference type="ARBA" id="ARBA00048573"/>
    </source>
</evidence>
<dbReference type="GO" id="GO:0005524">
    <property type="term" value="F:ATP binding"/>
    <property type="evidence" value="ECO:0007669"/>
    <property type="project" value="UniProtKB-UniRule"/>
</dbReference>
<dbReference type="InterPro" id="IPR014729">
    <property type="entry name" value="Rossmann-like_a/b/a_fold"/>
</dbReference>